<dbReference type="HOGENOM" id="CLU_051661_1_0_11"/>
<dbReference type="InterPro" id="IPR017517">
    <property type="entry name" value="Maleyloyr_isom"/>
</dbReference>
<feature type="domain" description="Mycothiol-dependent maleylpyruvate isomerase metal-binding" evidence="2">
    <location>
        <begin position="8"/>
        <end position="132"/>
    </location>
</feature>
<evidence type="ECO:0000313" key="3">
    <source>
        <dbReference type="EMBL" id="AIJ22364.1"/>
    </source>
</evidence>
<feature type="region of interest" description="Disordered" evidence="1">
    <location>
        <begin position="55"/>
        <end position="80"/>
    </location>
</feature>
<dbReference type="AlphaFoldDB" id="A0A076MNX8"/>
<feature type="compositionally biased region" description="Low complexity" evidence="1">
    <location>
        <begin position="55"/>
        <end position="73"/>
    </location>
</feature>
<dbReference type="NCBIfam" id="TIGR03083">
    <property type="entry name" value="maleylpyruvate isomerase family mycothiol-dependent enzyme"/>
    <property type="match status" value="1"/>
</dbReference>
<dbReference type="RefSeq" id="WP_017981576.1">
    <property type="nucleotide sequence ID" value="NZ_AQUL01000001.1"/>
</dbReference>
<dbReference type="Proteomes" id="UP000062973">
    <property type="component" value="Chromosome"/>
</dbReference>
<protein>
    <recommendedName>
        <fullName evidence="2">Mycothiol-dependent maleylpyruvate isomerase metal-binding domain-containing protein</fullName>
    </recommendedName>
</protein>
<dbReference type="STRING" id="1068978.AMETH_2272"/>
<proteinExistence type="predicted"/>
<dbReference type="InterPro" id="IPR034660">
    <property type="entry name" value="DinB/YfiT-like"/>
</dbReference>
<dbReference type="Gene3D" id="1.20.120.450">
    <property type="entry name" value="dinb family like domain"/>
    <property type="match status" value="1"/>
</dbReference>
<dbReference type="OrthoDB" id="5185819at2"/>
<dbReference type="Pfam" id="PF11716">
    <property type="entry name" value="MDMPI_N"/>
    <property type="match status" value="1"/>
</dbReference>
<dbReference type="SUPFAM" id="SSF109854">
    <property type="entry name" value="DinB/YfiT-like putative metalloenzymes"/>
    <property type="match status" value="1"/>
</dbReference>
<dbReference type="KEGG" id="amq:AMETH_2272"/>
<dbReference type="eggNOG" id="COG1576">
    <property type="taxonomic scope" value="Bacteria"/>
</dbReference>
<reference evidence="3 4" key="1">
    <citation type="submission" date="2014-07" db="EMBL/GenBank/DDBJ databases">
        <title>Whole Genome Sequence of the Amycolatopsis methanolica 239.</title>
        <authorList>
            <person name="Tang B."/>
        </authorList>
    </citation>
    <scope>NUCLEOTIDE SEQUENCE [LARGE SCALE GENOMIC DNA]</scope>
    <source>
        <strain evidence="3 4">239</strain>
    </source>
</reference>
<dbReference type="InterPro" id="IPR017520">
    <property type="entry name" value="CHP03086"/>
</dbReference>
<dbReference type="InterPro" id="IPR024344">
    <property type="entry name" value="MDMPI_metal-binding"/>
</dbReference>
<sequence>MEPMEQYRRAQDGLDAVLAAVPDDRWDVPSMCAEWTVRDVAGHVIWGQWQLRAWAAGEPDPDPSGAPGSPRPGTWTGDDPVETWRKARAASVPALTGEALARTTTITGIGEVPLAAMVPLMITDTVVHSWDIGHALGMDLRLDADLVALAADWARQHVVRRPGFFGPEVTPPPDADEQTRMLAFVGRRG</sequence>
<gene>
    <name evidence="3" type="ORF">AMETH_2272</name>
</gene>
<organism evidence="3 4">
    <name type="scientific">Amycolatopsis methanolica 239</name>
    <dbReference type="NCBI Taxonomy" id="1068978"/>
    <lineage>
        <taxon>Bacteria</taxon>
        <taxon>Bacillati</taxon>
        <taxon>Actinomycetota</taxon>
        <taxon>Actinomycetes</taxon>
        <taxon>Pseudonocardiales</taxon>
        <taxon>Pseudonocardiaceae</taxon>
        <taxon>Amycolatopsis</taxon>
        <taxon>Amycolatopsis methanolica group</taxon>
    </lineage>
</organism>
<evidence type="ECO:0000313" key="4">
    <source>
        <dbReference type="Proteomes" id="UP000062973"/>
    </source>
</evidence>
<dbReference type="NCBIfam" id="TIGR03086">
    <property type="entry name" value="TIGR03086 family metal-binding protein"/>
    <property type="match status" value="1"/>
</dbReference>
<dbReference type="PATRIC" id="fig|1068978.7.peg.2415"/>
<keyword evidence="4" id="KW-1185">Reference proteome</keyword>
<name>A0A076MNX8_AMYME</name>
<dbReference type="EMBL" id="CP009110">
    <property type="protein sequence ID" value="AIJ22364.1"/>
    <property type="molecule type" value="Genomic_DNA"/>
</dbReference>
<dbReference type="GO" id="GO:0046872">
    <property type="term" value="F:metal ion binding"/>
    <property type="evidence" value="ECO:0007669"/>
    <property type="project" value="InterPro"/>
</dbReference>
<accession>A0A076MNX8</accession>
<evidence type="ECO:0000256" key="1">
    <source>
        <dbReference type="SAM" id="MobiDB-lite"/>
    </source>
</evidence>
<evidence type="ECO:0000259" key="2">
    <source>
        <dbReference type="Pfam" id="PF11716"/>
    </source>
</evidence>